<feature type="binding site" evidence="7">
    <location>
        <position position="11"/>
    </location>
    <ligand>
        <name>substrate</name>
    </ligand>
</feature>
<keyword evidence="5" id="KW-0378">Hydrolase</keyword>
<evidence type="ECO:0000256" key="2">
    <source>
        <dbReference type="ARBA" id="ARBA00005893"/>
    </source>
</evidence>
<dbReference type="InterPro" id="IPR010023">
    <property type="entry name" value="KdsC_fam"/>
</dbReference>
<dbReference type="GO" id="GO:0008781">
    <property type="term" value="F:N-acylneuraminate cytidylyltransferase activity"/>
    <property type="evidence" value="ECO:0007669"/>
    <property type="project" value="TreeGrafter"/>
</dbReference>
<dbReference type="SUPFAM" id="SSF56784">
    <property type="entry name" value="HAD-like"/>
    <property type="match status" value="1"/>
</dbReference>
<dbReference type="PIRSF" id="PIRSF006118">
    <property type="entry name" value="KDO8-P_Ptase"/>
    <property type="match status" value="1"/>
</dbReference>
<keyword evidence="4 7" id="KW-0479">Metal-binding</keyword>
<dbReference type="GO" id="GO:0016788">
    <property type="term" value="F:hydrolase activity, acting on ester bonds"/>
    <property type="evidence" value="ECO:0007669"/>
    <property type="project" value="InterPro"/>
</dbReference>
<name>A0A1M7HF32_9FLAO</name>
<comment type="subunit">
    <text evidence="3">Homotetramer.</text>
</comment>
<feature type="binding site" evidence="7">
    <location>
        <position position="9"/>
    </location>
    <ligand>
        <name>Mg(2+)</name>
        <dbReference type="ChEBI" id="CHEBI:18420"/>
    </ligand>
</feature>
<sequence length="173" mass="19683">MKYKLVVSDVDGVWTDGSFYYSSEGDVIRKFSTKDSYGISLCRLANIPVLILSSEKNMMVEKRMKKLKLRYVELGRKNKLKVISSYCNKMNIELSEVAYIGDDMNDFPLIGKVGFFACPEDAYYGIRKAANSVLKKKGGNGAFREFVEVILEKSGDLEETYAKYINECLQTQE</sequence>
<feature type="binding site" evidence="7">
    <location>
        <position position="102"/>
    </location>
    <ligand>
        <name>Mg(2+)</name>
        <dbReference type="ChEBI" id="CHEBI:18420"/>
    </ligand>
</feature>
<dbReference type="PANTHER" id="PTHR21485">
    <property type="entry name" value="HAD SUPERFAMILY MEMBERS CMAS AND KDSC"/>
    <property type="match status" value="1"/>
</dbReference>
<evidence type="ECO:0000256" key="1">
    <source>
        <dbReference type="ARBA" id="ARBA00001946"/>
    </source>
</evidence>
<dbReference type="Proteomes" id="UP000190235">
    <property type="component" value="Chromosome I"/>
</dbReference>
<comment type="cofactor">
    <cofactor evidence="1 7">
        <name>Mg(2+)</name>
        <dbReference type="ChEBI" id="CHEBI:18420"/>
    </cofactor>
</comment>
<evidence type="ECO:0000256" key="4">
    <source>
        <dbReference type="ARBA" id="ARBA00022723"/>
    </source>
</evidence>
<dbReference type="GO" id="GO:0046872">
    <property type="term" value="F:metal ion binding"/>
    <property type="evidence" value="ECO:0007669"/>
    <property type="project" value="UniProtKB-KW"/>
</dbReference>
<protein>
    <submittedName>
        <fullName evidence="8">3-deoxy-D-manno-octulosonate 8-phosphate phosphatase (KDO 8-P phosphatase)</fullName>
    </submittedName>
</protein>
<accession>A0A1M7HF32</accession>
<evidence type="ECO:0000313" key="9">
    <source>
        <dbReference type="Proteomes" id="UP000190235"/>
    </source>
</evidence>
<evidence type="ECO:0000313" key="8">
    <source>
        <dbReference type="EMBL" id="SHM26747.1"/>
    </source>
</evidence>
<dbReference type="InterPro" id="IPR036412">
    <property type="entry name" value="HAD-like_sf"/>
</dbReference>
<dbReference type="SFLD" id="SFLDG01136">
    <property type="entry name" value="C1.6:_Phosphoserine_Phosphatas"/>
    <property type="match status" value="1"/>
</dbReference>
<dbReference type="PANTHER" id="PTHR21485:SF3">
    <property type="entry name" value="N-ACYLNEURAMINATE CYTIDYLYLTRANSFERASE"/>
    <property type="match status" value="1"/>
</dbReference>
<dbReference type="SFLD" id="SFLDS00003">
    <property type="entry name" value="Haloacid_Dehalogenase"/>
    <property type="match status" value="1"/>
</dbReference>
<dbReference type="SFLD" id="SFLDG01138">
    <property type="entry name" value="C1.6.2:_Deoxy-d-mannose-octulo"/>
    <property type="match status" value="1"/>
</dbReference>
<dbReference type="Gene3D" id="3.40.50.1000">
    <property type="entry name" value="HAD superfamily/HAD-like"/>
    <property type="match status" value="1"/>
</dbReference>
<evidence type="ECO:0000256" key="7">
    <source>
        <dbReference type="PIRSR" id="PIRSR006118-2"/>
    </source>
</evidence>
<reference evidence="9" key="1">
    <citation type="submission" date="2016-11" db="EMBL/GenBank/DDBJ databases">
        <authorList>
            <person name="Varghese N."/>
            <person name="Submissions S."/>
        </authorList>
    </citation>
    <scope>NUCLEOTIDE SEQUENCE [LARGE SCALE GENOMIC DNA]</scope>
    <source>
        <strain evidence="9">ACAM 48</strain>
    </source>
</reference>
<evidence type="ECO:0000256" key="6">
    <source>
        <dbReference type="ARBA" id="ARBA00022842"/>
    </source>
</evidence>
<evidence type="ECO:0000256" key="5">
    <source>
        <dbReference type="ARBA" id="ARBA00022801"/>
    </source>
</evidence>
<dbReference type="InterPro" id="IPR050793">
    <property type="entry name" value="CMP-NeuNAc_synthase"/>
</dbReference>
<organism evidence="8 9">
    <name type="scientific">Salegentibacter salegens</name>
    <dbReference type="NCBI Taxonomy" id="143223"/>
    <lineage>
        <taxon>Bacteria</taxon>
        <taxon>Pseudomonadati</taxon>
        <taxon>Bacteroidota</taxon>
        <taxon>Flavobacteriia</taxon>
        <taxon>Flavobacteriales</taxon>
        <taxon>Flavobacteriaceae</taxon>
        <taxon>Salegentibacter</taxon>
    </lineage>
</organism>
<dbReference type="OrthoDB" id="9805604at2"/>
<keyword evidence="6 7" id="KW-0460">Magnesium</keyword>
<dbReference type="RefSeq" id="WP_079733496.1">
    <property type="nucleotide sequence ID" value="NZ_LT670848.1"/>
</dbReference>
<gene>
    <name evidence="8" type="ORF">SAMN05878281_0100</name>
</gene>
<dbReference type="STRING" id="143223.SAMN05878281_0100"/>
<keyword evidence="9" id="KW-1185">Reference proteome</keyword>
<dbReference type="NCBIfam" id="TIGR01670">
    <property type="entry name" value="KdsC-phosphatas"/>
    <property type="match status" value="1"/>
</dbReference>
<proteinExistence type="inferred from homology"/>
<dbReference type="EMBL" id="LT670848">
    <property type="protein sequence ID" value="SHM26747.1"/>
    <property type="molecule type" value="Genomic_DNA"/>
</dbReference>
<dbReference type="InterPro" id="IPR023214">
    <property type="entry name" value="HAD_sf"/>
</dbReference>
<dbReference type="AlphaFoldDB" id="A0A1M7HF32"/>
<comment type="similarity">
    <text evidence="2">Belongs to the KdsC family.</text>
</comment>
<dbReference type="FunFam" id="3.40.50.1000:FF:000029">
    <property type="entry name" value="3-deoxy-D-manno-octulosonate 8-phosphate phosphatase KdsC"/>
    <property type="match status" value="1"/>
</dbReference>
<evidence type="ECO:0000256" key="3">
    <source>
        <dbReference type="ARBA" id="ARBA00011881"/>
    </source>
</evidence>
<dbReference type="Pfam" id="PF08282">
    <property type="entry name" value="Hydrolase_3"/>
    <property type="match status" value="1"/>
</dbReference>